<dbReference type="InterPro" id="IPR029036">
    <property type="entry name" value="P5CR_dimer"/>
</dbReference>
<keyword evidence="4" id="KW-0028">Amino-acid biosynthesis</keyword>
<evidence type="ECO:0000256" key="2">
    <source>
        <dbReference type="ARBA" id="ARBA00022857"/>
    </source>
</evidence>
<name>A0A6J4RV90_9ACTN</name>
<comment type="pathway">
    <text evidence="4">Amino-acid biosynthesis; L-proline biosynthesis; L-proline from L-glutamate 5-semialdehyde: step 1/1.</text>
</comment>
<comment type="subcellular location">
    <subcellularLocation>
        <location evidence="4">Cytoplasm</location>
    </subcellularLocation>
</comment>
<comment type="catalytic activity">
    <reaction evidence="4">
        <text>L-proline + NAD(+) = (S)-1-pyrroline-5-carboxylate + NADH + 2 H(+)</text>
        <dbReference type="Rhea" id="RHEA:14105"/>
        <dbReference type="ChEBI" id="CHEBI:15378"/>
        <dbReference type="ChEBI" id="CHEBI:17388"/>
        <dbReference type="ChEBI" id="CHEBI:57540"/>
        <dbReference type="ChEBI" id="CHEBI:57945"/>
        <dbReference type="ChEBI" id="CHEBI:60039"/>
        <dbReference type="EC" id="1.5.1.2"/>
    </reaction>
</comment>
<evidence type="ECO:0000256" key="4">
    <source>
        <dbReference type="HAMAP-Rule" id="MF_01925"/>
    </source>
</evidence>
<dbReference type="EC" id="1.5.1.2" evidence="4"/>
<reference evidence="8" key="1">
    <citation type="submission" date="2020-02" db="EMBL/GenBank/DDBJ databases">
        <authorList>
            <person name="Meier V. D."/>
        </authorList>
    </citation>
    <scope>NUCLEOTIDE SEQUENCE</scope>
    <source>
        <strain evidence="8">AVDCRST_MAG38</strain>
    </source>
</reference>
<dbReference type="HAMAP" id="MF_01925">
    <property type="entry name" value="P5C_reductase"/>
    <property type="match status" value="1"/>
</dbReference>
<protein>
    <recommendedName>
        <fullName evidence="4">Pyrroline-5-carboxylate reductase</fullName>
        <shortName evidence="4">P5C reductase</shortName>
        <shortName evidence="4">P5CR</shortName>
        <ecNumber evidence="4">1.5.1.2</ecNumber>
    </recommendedName>
    <alternativeName>
        <fullName evidence="4">PCA reductase</fullName>
    </alternativeName>
</protein>
<gene>
    <name evidence="4" type="primary">proC</name>
    <name evidence="8" type="ORF">AVDCRST_MAG38-2137</name>
</gene>
<evidence type="ECO:0000256" key="5">
    <source>
        <dbReference type="PIRSR" id="PIRSR000193-1"/>
    </source>
</evidence>
<dbReference type="InterPro" id="IPR000304">
    <property type="entry name" value="Pyrroline-COOH_reductase"/>
</dbReference>
<proteinExistence type="inferred from homology"/>
<keyword evidence="4" id="KW-0641">Proline biosynthesis</keyword>
<organism evidence="8">
    <name type="scientific">uncultured Solirubrobacteraceae bacterium</name>
    <dbReference type="NCBI Taxonomy" id="1162706"/>
    <lineage>
        <taxon>Bacteria</taxon>
        <taxon>Bacillati</taxon>
        <taxon>Actinomycetota</taxon>
        <taxon>Thermoleophilia</taxon>
        <taxon>Solirubrobacterales</taxon>
        <taxon>Solirubrobacteraceae</taxon>
        <taxon>environmental samples</taxon>
    </lineage>
</organism>
<keyword evidence="3 4" id="KW-0560">Oxidoreductase</keyword>
<dbReference type="GO" id="GO:0005737">
    <property type="term" value="C:cytoplasm"/>
    <property type="evidence" value="ECO:0007669"/>
    <property type="project" value="UniProtKB-SubCell"/>
</dbReference>
<comment type="similarity">
    <text evidence="1 4">Belongs to the pyrroline-5-carboxylate reductase family.</text>
</comment>
<dbReference type="GO" id="GO:0004735">
    <property type="term" value="F:pyrroline-5-carboxylate reductase activity"/>
    <property type="evidence" value="ECO:0007669"/>
    <property type="project" value="UniProtKB-UniRule"/>
</dbReference>
<accession>A0A6J4RV90</accession>
<evidence type="ECO:0000313" key="8">
    <source>
        <dbReference type="EMBL" id="CAA9482967.1"/>
    </source>
</evidence>
<dbReference type="Gene3D" id="3.40.50.720">
    <property type="entry name" value="NAD(P)-binding Rossmann-like Domain"/>
    <property type="match status" value="1"/>
</dbReference>
<dbReference type="InterPro" id="IPR008927">
    <property type="entry name" value="6-PGluconate_DH-like_C_sf"/>
</dbReference>
<dbReference type="PIRSF" id="PIRSF000193">
    <property type="entry name" value="Pyrrol-5-carb_rd"/>
    <property type="match status" value="1"/>
</dbReference>
<feature type="binding site" evidence="5">
    <location>
        <begin position="61"/>
        <end position="64"/>
    </location>
    <ligand>
        <name>NADP(+)</name>
        <dbReference type="ChEBI" id="CHEBI:58349"/>
    </ligand>
</feature>
<evidence type="ECO:0000256" key="1">
    <source>
        <dbReference type="ARBA" id="ARBA00005525"/>
    </source>
</evidence>
<evidence type="ECO:0000259" key="7">
    <source>
        <dbReference type="Pfam" id="PF14748"/>
    </source>
</evidence>
<dbReference type="PANTHER" id="PTHR11645">
    <property type="entry name" value="PYRROLINE-5-CARBOXYLATE REDUCTASE"/>
    <property type="match status" value="1"/>
</dbReference>
<dbReference type="EMBL" id="CADCVJ010000181">
    <property type="protein sequence ID" value="CAA9482967.1"/>
    <property type="molecule type" value="Genomic_DNA"/>
</dbReference>
<dbReference type="SUPFAM" id="SSF51735">
    <property type="entry name" value="NAD(P)-binding Rossmann-fold domains"/>
    <property type="match status" value="1"/>
</dbReference>
<feature type="binding site" evidence="5">
    <location>
        <position position="48"/>
    </location>
    <ligand>
        <name>NADPH</name>
        <dbReference type="ChEBI" id="CHEBI:57783"/>
    </ligand>
</feature>
<dbReference type="Gene3D" id="1.10.3730.10">
    <property type="entry name" value="ProC C-terminal domain-like"/>
    <property type="match status" value="1"/>
</dbReference>
<dbReference type="InterPro" id="IPR036291">
    <property type="entry name" value="NAD(P)-bd_dom_sf"/>
</dbReference>
<feature type="domain" description="Pyrroline-5-carboxylate reductase catalytic N-terminal" evidence="6">
    <location>
        <begin position="2"/>
        <end position="88"/>
    </location>
</feature>
<dbReference type="AlphaFoldDB" id="A0A6J4RV90"/>
<dbReference type="PANTHER" id="PTHR11645:SF0">
    <property type="entry name" value="PYRROLINE-5-CARBOXYLATE REDUCTASE 3"/>
    <property type="match status" value="1"/>
</dbReference>
<keyword evidence="2 4" id="KW-0521">NADP</keyword>
<evidence type="ECO:0000256" key="3">
    <source>
        <dbReference type="ARBA" id="ARBA00023002"/>
    </source>
</evidence>
<dbReference type="Pfam" id="PF14748">
    <property type="entry name" value="P5CR_dimer"/>
    <property type="match status" value="1"/>
</dbReference>
<dbReference type="SUPFAM" id="SSF48179">
    <property type="entry name" value="6-phosphogluconate dehydrogenase C-terminal domain-like"/>
    <property type="match status" value="1"/>
</dbReference>
<comment type="catalytic activity">
    <reaction evidence="4">
        <text>L-proline + NADP(+) = (S)-1-pyrroline-5-carboxylate + NADPH + 2 H(+)</text>
        <dbReference type="Rhea" id="RHEA:14109"/>
        <dbReference type="ChEBI" id="CHEBI:15378"/>
        <dbReference type="ChEBI" id="CHEBI:17388"/>
        <dbReference type="ChEBI" id="CHEBI:57783"/>
        <dbReference type="ChEBI" id="CHEBI:58349"/>
        <dbReference type="ChEBI" id="CHEBI:60039"/>
        <dbReference type="EC" id="1.5.1.2"/>
    </reaction>
</comment>
<dbReference type="InterPro" id="IPR028939">
    <property type="entry name" value="P5C_Rdtase_cat_N"/>
</dbReference>
<dbReference type="UniPathway" id="UPA00098">
    <property type="reaction ID" value="UER00361"/>
</dbReference>
<dbReference type="Pfam" id="PF03807">
    <property type="entry name" value="F420_oxidored"/>
    <property type="match status" value="1"/>
</dbReference>
<dbReference type="GO" id="GO:0055129">
    <property type="term" value="P:L-proline biosynthetic process"/>
    <property type="evidence" value="ECO:0007669"/>
    <property type="project" value="UniProtKB-UniRule"/>
</dbReference>
<evidence type="ECO:0000259" key="6">
    <source>
        <dbReference type="Pfam" id="PF03807"/>
    </source>
</evidence>
<keyword evidence="4" id="KW-0963">Cytoplasm</keyword>
<sequence>MTVGLVGAGNMARALARGWAQPVLCTDGGSGRAARLAAEVGGEALGSNAELARRAEVIVLAHKPAQLDRVAAEAAPEAAGKLVVSLLARVERAALQAAYPGAAVLRVQPNLGVERRCGVSALGSPEGGEEAASVQQARELFEPLGTVVVVPDKLIDVASACSGVGPAYWALAMEAQVDAAIRAGLTPAQASLLVGETMIGTGEILRERDWDTLGLRRAVASPGGVTARGLAALERGGVRAAFSEAMDATVESR</sequence>
<comment type="function">
    <text evidence="4">Catalyzes the reduction of 1-pyrroline-5-carboxylate (PCA) to L-proline.</text>
</comment>
<feature type="domain" description="Pyrroline-5-carboxylate reductase dimerisation" evidence="7">
    <location>
        <begin position="153"/>
        <end position="251"/>
    </location>
</feature>